<feature type="non-terminal residue" evidence="1">
    <location>
        <position position="86"/>
    </location>
</feature>
<accession>A0A2M8Q6P2</accession>
<evidence type="ECO:0000313" key="1">
    <source>
        <dbReference type="EMBL" id="PJF45450.1"/>
    </source>
</evidence>
<dbReference type="Proteomes" id="UP000230790">
    <property type="component" value="Unassembled WGS sequence"/>
</dbReference>
<comment type="caution">
    <text evidence="1">The sequence shown here is derived from an EMBL/GenBank/DDBJ whole genome shotgun (WGS) entry which is preliminary data.</text>
</comment>
<evidence type="ECO:0000313" key="2">
    <source>
        <dbReference type="Proteomes" id="UP000230790"/>
    </source>
</evidence>
<protein>
    <submittedName>
        <fullName evidence="1">Iron permease</fullName>
    </submittedName>
</protein>
<dbReference type="AlphaFoldDB" id="A0A2M8Q6P2"/>
<reference evidence="1 2" key="1">
    <citation type="submission" date="2017-11" db="EMBL/GenBank/DDBJ databases">
        <title>Evolution of Phototrophy in the Chloroflexi Phylum Driven by Horizontal Gene Transfer.</title>
        <authorList>
            <person name="Ward L.M."/>
            <person name="Hemp J."/>
            <person name="Shih P.M."/>
            <person name="Mcglynn S.E."/>
            <person name="Fischer W."/>
        </authorList>
    </citation>
    <scope>NUCLEOTIDE SEQUENCE [LARGE SCALE GENOMIC DNA]</scope>
    <source>
        <strain evidence="1">JP3_7</strain>
    </source>
</reference>
<name>A0A2M8Q6P2_9CHLR</name>
<sequence>MDAASVRQAVDADLLDAYQARLREALTALTAAEAQAHSVRRAELAGLAAGYFAILTPAFAKAKGEVAAEETAALFAKLLAAARNGE</sequence>
<proteinExistence type="predicted"/>
<dbReference type="EMBL" id="PGTN01001079">
    <property type="protein sequence ID" value="PJF45450.1"/>
    <property type="molecule type" value="Genomic_DNA"/>
</dbReference>
<organism evidence="1 2">
    <name type="scientific">Candidatus Thermofonsia Clade 3 bacterium</name>
    <dbReference type="NCBI Taxonomy" id="2364212"/>
    <lineage>
        <taxon>Bacteria</taxon>
        <taxon>Bacillati</taxon>
        <taxon>Chloroflexota</taxon>
        <taxon>Candidatus Thermofontia</taxon>
        <taxon>Candidatus Thermofonsia Clade 3</taxon>
    </lineage>
</organism>
<gene>
    <name evidence="1" type="ORF">CUN48_18820</name>
</gene>